<dbReference type="Proteomes" id="UP000544122">
    <property type="component" value="Unassembled WGS sequence"/>
</dbReference>
<proteinExistence type="inferred from homology"/>
<dbReference type="Gene3D" id="3.40.190.10">
    <property type="entry name" value="Periplasmic binding protein-like II"/>
    <property type="match status" value="1"/>
</dbReference>
<dbReference type="RefSeq" id="WP_171582830.1">
    <property type="nucleotide sequence ID" value="NZ_JAAVLX010000011.1"/>
</dbReference>
<dbReference type="InterPro" id="IPR005064">
    <property type="entry name" value="BUG"/>
</dbReference>
<evidence type="ECO:0000256" key="2">
    <source>
        <dbReference type="SAM" id="SignalP"/>
    </source>
</evidence>
<dbReference type="EMBL" id="JAAVLX010000011">
    <property type="protein sequence ID" value="NOJ43617.1"/>
    <property type="molecule type" value="Genomic_DNA"/>
</dbReference>
<feature type="chain" id="PRO_5031503480" evidence="2">
    <location>
        <begin position="36"/>
        <end position="344"/>
    </location>
</feature>
<accession>A0A7Y4GYD2</accession>
<dbReference type="CDD" id="cd13578">
    <property type="entry name" value="PBP2_Bug27"/>
    <property type="match status" value="1"/>
</dbReference>
<organism evidence="3 4">
    <name type="scientific">Bradyrhizobium australiense</name>
    <dbReference type="NCBI Taxonomy" id="2721161"/>
    <lineage>
        <taxon>Bacteria</taxon>
        <taxon>Pseudomonadati</taxon>
        <taxon>Pseudomonadota</taxon>
        <taxon>Alphaproteobacteria</taxon>
        <taxon>Hyphomicrobiales</taxon>
        <taxon>Nitrobacteraceae</taxon>
        <taxon>Bradyrhizobium</taxon>
    </lineage>
</organism>
<dbReference type="PANTHER" id="PTHR42928:SF5">
    <property type="entry name" value="BLR1237 PROTEIN"/>
    <property type="match status" value="1"/>
</dbReference>
<evidence type="ECO:0000313" key="3">
    <source>
        <dbReference type="EMBL" id="NOJ43617.1"/>
    </source>
</evidence>
<reference evidence="3 4" key="1">
    <citation type="submission" date="2020-03" db="EMBL/GenBank/DDBJ databases">
        <title>Bradyrhizobium diversity isolated from nodules of Indigofera sp.</title>
        <authorList>
            <person name="Klepa M."/>
            <person name="Helene L."/>
            <person name="Hungria M."/>
        </authorList>
    </citation>
    <scope>NUCLEOTIDE SEQUENCE [LARGE SCALE GENOMIC DNA]</scope>
    <source>
        <strain evidence="3 4">WSM 1791</strain>
    </source>
</reference>
<dbReference type="PIRSF" id="PIRSF017082">
    <property type="entry name" value="YflP"/>
    <property type="match status" value="1"/>
</dbReference>
<dbReference type="Pfam" id="PF03401">
    <property type="entry name" value="TctC"/>
    <property type="match status" value="1"/>
</dbReference>
<keyword evidence="2" id="KW-0732">Signal</keyword>
<keyword evidence="4" id="KW-1185">Reference proteome</keyword>
<dbReference type="SUPFAM" id="SSF53850">
    <property type="entry name" value="Periplasmic binding protein-like II"/>
    <property type="match status" value="1"/>
</dbReference>
<dbReference type="Gene3D" id="3.40.190.150">
    <property type="entry name" value="Bordetella uptake gene, domain 1"/>
    <property type="match status" value="1"/>
</dbReference>
<dbReference type="PANTHER" id="PTHR42928">
    <property type="entry name" value="TRICARBOXYLATE-BINDING PROTEIN"/>
    <property type="match status" value="1"/>
</dbReference>
<feature type="signal peptide" evidence="2">
    <location>
        <begin position="1"/>
        <end position="35"/>
    </location>
</feature>
<dbReference type="InterPro" id="IPR042100">
    <property type="entry name" value="Bug_dom1"/>
</dbReference>
<name>A0A7Y4GYD2_9BRAD</name>
<protein>
    <submittedName>
        <fullName evidence="3">Tripartite tricarboxylate transporter substrate binding protein</fullName>
    </submittedName>
</protein>
<evidence type="ECO:0000256" key="1">
    <source>
        <dbReference type="ARBA" id="ARBA00006987"/>
    </source>
</evidence>
<gene>
    <name evidence="3" type="ORF">HCN58_29330</name>
</gene>
<sequence length="344" mass="36725">MSETQRAEVASSARRLVHFACCALLILLGATAASAQTAPAIPADPDNYPSRTIRYVVPYPPGGFNDTLGRIVAQKLNEAWGVPVVVENRPGGGTLIGTEAVAKAPPDGYTLLGVAFPFGANPSIYKNLPYDTVKDFTPLIFAGQTQNLLVIKPSMPINSVKELIDYAKKNPAKVSYGSTGIGSSNHLSMELFKSMAGIDLVHVPYKGSAPMVNDMLGGHIDIAFDNTPNVLPQVKADKLRALGVSSKTRSALAANVPTVSEAGVSGYEVTVWFGIVGPAGMRPEIVQKLNAQMNAIFKMDDVKRRFVDQGVEPVGGTPSQFADHIRAEIQKWAKVVKDANIQPE</sequence>
<comment type="similarity">
    <text evidence="1">Belongs to the UPF0065 (bug) family.</text>
</comment>
<evidence type="ECO:0000313" key="4">
    <source>
        <dbReference type="Proteomes" id="UP000544122"/>
    </source>
</evidence>
<comment type="caution">
    <text evidence="3">The sequence shown here is derived from an EMBL/GenBank/DDBJ whole genome shotgun (WGS) entry which is preliminary data.</text>
</comment>
<dbReference type="AlphaFoldDB" id="A0A7Y4GYD2"/>